<evidence type="ECO:0000256" key="1">
    <source>
        <dbReference type="SAM" id="SignalP"/>
    </source>
</evidence>
<dbReference type="EMBL" id="JACGCI010000062">
    <property type="protein sequence ID" value="KAF6749591.1"/>
    <property type="molecule type" value="Genomic_DNA"/>
</dbReference>
<accession>A0A8H6HNA2</accession>
<keyword evidence="1" id="KW-0732">Signal</keyword>
<reference evidence="2 3" key="1">
    <citation type="submission" date="2020-07" db="EMBL/GenBank/DDBJ databases">
        <title>Comparative genomics of pyrophilous fungi reveals a link between fire events and developmental genes.</title>
        <authorList>
            <consortium name="DOE Joint Genome Institute"/>
            <person name="Steindorff A.S."/>
            <person name="Carver A."/>
            <person name="Calhoun S."/>
            <person name="Stillman K."/>
            <person name="Liu H."/>
            <person name="Lipzen A."/>
            <person name="Pangilinan J."/>
            <person name="Labutti K."/>
            <person name="Bruns T.D."/>
            <person name="Grigoriev I.V."/>
        </authorList>
    </citation>
    <scope>NUCLEOTIDE SEQUENCE [LARGE SCALE GENOMIC DNA]</scope>
    <source>
        <strain evidence="2 3">CBS 144469</strain>
    </source>
</reference>
<organism evidence="2 3">
    <name type="scientific">Ephemerocybe angulata</name>
    <dbReference type="NCBI Taxonomy" id="980116"/>
    <lineage>
        <taxon>Eukaryota</taxon>
        <taxon>Fungi</taxon>
        <taxon>Dikarya</taxon>
        <taxon>Basidiomycota</taxon>
        <taxon>Agaricomycotina</taxon>
        <taxon>Agaricomycetes</taxon>
        <taxon>Agaricomycetidae</taxon>
        <taxon>Agaricales</taxon>
        <taxon>Agaricineae</taxon>
        <taxon>Psathyrellaceae</taxon>
        <taxon>Ephemerocybe</taxon>
    </lineage>
</organism>
<evidence type="ECO:0000313" key="2">
    <source>
        <dbReference type="EMBL" id="KAF6749591.1"/>
    </source>
</evidence>
<evidence type="ECO:0000313" key="3">
    <source>
        <dbReference type="Proteomes" id="UP000521943"/>
    </source>
</evidence>
<gene>
    <name evidence="2" type="ORF">DFP72DRAFT_913017</name>
</gene>
<proteinExistence type="predicted"/>
<protein>
    <submittedName>
        <fullName evidence="2">Uncharacterized protein</fullName>
    </submittedName>
</protein>
<name>A0A8H6HNA2_9AGAR</name>
<dbReference type="Proteomes" id="UP000521943">
    <property type="component" value="Unassembled WGS sequence"/>
</dbReference>
<feature type="chain" id="PRO_5034319911" evidence="1">
    <location>
        <begin position="26"/>
        <end position="78"/>
    </location>
</feature>
<comment type="caution">
    <text evidence="2">The sequence shown here is derived from an EMBL/GenBank/DDBJ whole genome shotgun (WGS) entry which is preliminary data.</text>
</comment>
<sequence length="78" mass="8374">MQIPSTLRLSLLAVASTTLIGPCTATLQQRLSDPTGSSIYRYGLPAGFDTQQYAYPPLSMVSIDSCIVSFCLPFITAL</sequence>
<feature type="signal peptide" evidence="1">
    <location>
        <begin position="1"/>
        <end position="25"/>
    </location>
</feature>
<dbReference type="AlphaFoldDB" id="A0A8H6HNA2"/>
<keyword evidence="3" id="KW-1185">Reference proteome</keyword>